<comment type="function">
    <text evidence="1">Could be involved in insertion of integral membrane proteins into the membrane.</text>
</comment>
<evidence type="ECO:0000313" key="4">
    <source>
        <dbReference type="Proteomes" id="UP000777560"/>
    </source>
</evidence>
<dbReference type="Proteomes" id="UP000777560">
    <property type="component" value="Unassembled WGS sequence"/>
</dbReference>
<dbReference type="GO" id="GO:0005886">
    <property type="term" value="C:plasma membrane"/>
    <property type="evidence" value="ECO:0007669"/>
    <property type="project" value="UniProtKB-SubCell"/>
</dbReference>
<dbReference type="HAMAP" id="MF_00386">
    <property type="entry name" value="UPF0161_YidD"/>
    <property type="match status" value="1"/>
</dbReference>
<dbReference type="NCBIfam" id="TIGR00278">
    <property type="entry name" value="membrane protein insertion efficiency factor YidD"/>
    <property type="match status" value="1"/>
</dbReference>
<gene>
    <name evidence="2" type="ORF">DY114_06595</name>
    <name evidence="3" type="ORF">DY130_05440</name>
</gene>
<dbReference type="EMBL" id="QUBG01000005">
    <property type="protein sequence ID" value="TPR43460.1"/>
    <property type="molecule type" value="Genomic_DNA"/>
</dbReference>
<accession>A0A9Q8ILN3</accession>
<comment type="similarity">
    <text evidence="1">Belongs to the UPF0161 family.</text>
</comment>
<dbReference type="Pfam" id="PF01809">
    <property type="entry name" value="YidD"/>
    <property type="match status" value="1"/>
</dbReference>
<dbReference type="EMBL" id="QUAV01000004">
    <property type="protein sequence ID" value="TPR24316.1"/>
    <property type="molecule type" value="Genomic_DNA"/>
</dbReference>
<evidence type="ECO:0000313" key="5">
    <source>
        <dbReference type="Proteomes" id="UP000784700"/>
    </source>
</evidence>
<evidence type="ECO:0000313" key="2">
    <source>
        <dbReference type="EMBL" id="TPR24316.1"/>
    </source>
</evidence>
<protein>
    <recommendedName>
        <fullName evidence="1">Putative membrane protein insertion efficiency factor</fullName>
    </recommendedName>
</protein>
<comment type="subcellular location">
    <subcellularLocation>
        <location evidence="1">Cell membrane</location>
        <topology evidence="1">Peripheral membrane protein</topology>
        <orientation evidence="1">Cytoplasmic side</orientation>
    </subcellularLocation>
</comment>
<dbReference type="Proteomes" id="UP000784700">
    <property type="component" value="Unassembled WGS sequence"/>
</dbReference>
<sequence>MMTKILLFLVGVYKKWISPLFPPACRYYPTCSTYMIDAIKKHGPFLGLIMGISRILRCQPFVKGGYDPVSDHFTIFRNKRASDEYRRSMNLK</sequence>
<evidence type="ECO:0000256" key="1">
    <source>
        <dbReference type="HAMAP-Rule" id="MF_00386"/>
    </source>
</evidence>
<comment type="caution">
    <text evidence="3">The sequence shown here is derived from an EMBL/GenBank/DDBJ whole genome shotgun (WGS) entry which is preliminary data.</text>
</comment>
<dbReference type="OrthoDB" id="9801753at2"/>
<dbReference type="SMART" id="SM01234">
    <property type="entry name" value="Haemolytic"/>
    <property type="match status" value="1"/>
</dbReference>
<reference evidence="3 4" key="1">
    <citation type="submission" date="2018-08" db="EMBL/GenBank/DDBJ databases">
        <title>Comparative genomics of wild bee and flower associated Lactobacillus reveals potential adaptation to the bee host.</title>
        <authorList>
            <person name="Vuong H.Q."/>
            <person name="Mcfrederick Q.S."/>
        </authorList>
    </citation>
    <scope>NUCLEOTIDE SEQUENCE</scope>
    <source>
        <strain evidence="2 4">HV_13</strain>
        <strain evidence="3">HV_63</strain>
    </source>
</reference>
<organism evidence="3 5">
    <name type="scientific">Apilactobacillus micheneri</name>
    <dbReference type="NCBI Taxonomy" id="1899430"/>
    <lineage>
        <taxon>Bacteria</taxon>
        <taxon>Bacillati</taxon>
        <taxon>Bacillota</taxon>
        <taxon>Bacilli</taxon>
        <taxon>Lactobacillales</taxon>
        <taxon>Lactobacillaceae</taxon>
        <taxon>Apilactobacillus</taxon>
    </lineage>
</organism>
<keyword evidence="1" id="KW-0472">Membrane</keyword>
<name>A0A9Q8ILN3_9LACO</name>
<evidence type="ECO:0000313" key="3">
    <source>
        <dbReference type="EMBL" id="TPR43460.1"/>
    </source>
</evidence>
<dbReference type="AlphaFoldDB" id="A0A9Q8ILN3"/>
<dbReference type="PANTHER" id="PTHR33383">
    <property type="entry name" value="MEMBRANE PROTEIN INSERTION EFFICIENCY FACTOR-RELATED"/>
    <property type="match status" value="1"/>
</dbReference>
<dbReference type="PANTHER" id="PTHR33383:SF1">
    <property type="entry name" value="MEMBRANE PROTEIN INSERTION EFFICIENCY FACTOR-RELATED"/>
    <property type="match status" value="1"/>
</dbReference>
<keyword evidence="4" id="KW-1185">Reference proteome</keyword>
<proteinExistence type="inferred from homology"/>
<keyword evidence="1" id="KW-1003">Cell membrane</keyword>
<dbReference type="InterPro" id="IPR002696">
    <property type="entry name" value="Membr_insert_effic_factor_YidD"/>
</dbReference>